<dbReference type="AlphaFoldDB" id="A0A3R6CVR4"/>
<protein>
    <submittedName>
        <fullName evidence="1">Uncharacterized protein</fullName>
    </submittedName>
</protein>
<gene>
    <name evidence="1" type="ORF">DWX94_02860</name>
</gene>
<proteinExistence type="predicted"/>
<organism evidence="1 2">
    <name type="scientific">Coprococcus eutactus</name>
    <dbReference type="NCBI Taxonomy" id="33043"/>
    <lineage>
        <taxon>Bacteria</taxon>
        <taxon>Bacillati</taxon>
        <taxon>Bacillota</taxon>
        <taxon>Clostridia</taxon>
        <taxon>Lachnospirales</taxon>
        <taxon>Lachnospiraceae</taxon>
        <taxon>Coprococcus</taxon>
    </lineage>
</organism>
<name>A0A3R6CVR4_9FIRM</name>
<sequence>MPSPGIIKGFFLNMFLIPRQYEGKIKLCSCEESYQIGFSLFAPRAGEIYSSDTWSVDLLSADGGAVALVVHLEWQMTNALCWGTVSK</sequence>
<reference evidence="1 2" key="1">
    <citation type="submission" date="2018-08" db="EMBL/GenBank/DDBJ databases">
        <title>A genome reference for cultivated species of the human gut microbiota.</title>
        <authorList>
            <person name="Zou Y."/>
            <person name="Xue W."/>
            <person name="Luo G."/>
        </authorList>
    </citation>
    <scope>NUCLEOTIDE SEQUENCE [LARGE SCALE GENOMIC DNA]</scope>
    <source>
        <strain evidence="1 2">AF22-21</strain>
    </source>
</reference>
<accession>A0A3R6CVR4</accession>
<dbReference type="Proteomes" id="UP000283295">
    <property type="component" value="Unassembled WGS sequence"/>
</dbReference>
<dbReference type="EMBL" id="QRVK01000004">
    <property type="protein sequence ID" value="RGS43749.1"/>
    <property type="molecule type" value="Genomic_DNA"/>
</dbReference>
<evidence type="ECO:0000313" key="1">
    <source>
        <dbReference type="EMBL" id="RGS43749.1"/>
    </source>
</evidence>
<comment type="caution">
    <text evidence="1">The sequence shown here is derived from an EMBL/GenBank/DDBJ whole genome shotgun (WGS) entry which is preliminary data.</text>
</comment>
<evidence type="ECO:0000313" key="2">
    <source>
        <dbReference type="Proteomes" id="UP000283295"/>
    </source>
</evidence>